<keyword evidence="12 18" id="KW-0548">Nucleotidyltransferase</keyword>
<name>A0A3R9WQM0_9SPHN</name>
<comment type="caution">
    <text evidence="20">The sequence shown here is derived from an EMBL/GenBank/DDBJ whole genome shotgun (WGS) entry which is preliminary data.</text>
</comment>
<evidence type="ECO:0000256" key="10">
    <source>
        <dbReference type="ARBA" id="ARBA00022679"/>
    </source>
</evidence>
<evidence type="ECO:0000256" key="19">
    <source>
        <dbReference type="SAM" id="Phobius"/>
    </source>
</evidence>
<organism evidence="20 21">
    <name type="scientific">Sphingomonas ginkgonis</name>
    <dbReference type="NCBI Taxonomy" id="2315330"/>
    <lineage>
        <taxon>Bacteria</taxon>
        <taxon>Pseudomonadati</taxon>
        <taxon>Pseudomonadota</taxon>
        <taxon>Alphaproteobacteria</taxon>
        <taxon>Sphingomonadales</taxon>
        <taxon>Sphingomonadaceae</taxon>
        <taxon>Sphingomonas</taxon>
    </lineage>
</organism>
<dbReference type="GO" id="GO:0005886">
    <property type="term" value="C:plasma membrane"/>
    <property type="evidence" value="ECO:0007669"/>
    <property type="project" value="UniProtKB-SubCell"/>
</dbReference>
<feature type="transmembrane region" description="Helical" evidence="19">
    <location>
        <begin position="14"/>
        <end position="47"/>
    </location>
</feature>
<dbReference type="OrthoDB" id="9799199at2"/>
<evidence type="ECO:0000256" key="4">
    <source>
        <dbReference type="ARBA" id="ARBA00005189"/>
    </source>
</evidence>
<evidence type="ECO:0000256" key="13">
    <source>
        <dbReference type="ARBA" id="ARBA00022989"/>
    </source>
</evidence>
<evidence type="ECO:0000256" key="11">
    <source>
        <dbReference type="ARBA" id="ARBA00022692"/>
    </source>
</evidence>
<sequence>MSEQQGASELTKRVVAGVAMVVVALAAAWAGGTVFAILCAAAATLMFYEWSRMVRGWGFAWQAAGFVYALIPALSLLWIRERAHDGFAQLMWVFLVTWSADIGAYFTGRALGGPKLAPSISPNKTVSGLVGGLVAATLVAGLWVAANHLQARWYLLAPLFAFASAMGDLFESGLKRKAGVKDSGTILPGHGGVLDRLDGLVPVAALAGLTVLLGAAA</sequence>
<dbReference type="Proteomes" id="UP000274661">
    <property type="component" value="Unassembled WGS sequence"/>
</dbReference>
<keyword evidence="21" id="KW-1185">Reference proteome</keyword>
<evidence type="ECO:0000256" key="9">
    <source>
        <dbReference type="ARBA" id="ARBA00022516"/>
    </source>
</evidence>
<comment type="catalytic activity">
    <reaction evidence="1 18">
        <text>a 1,2-diacyl-sn-glycero-3-phosphate + CTP + H(+) = a CDP-1,2-diacyl-sn-glycerol + diphosphate</text>
        <dbReference type="Rhea" id="RHEA:16229"/>
        <dbReference type="ChEBI" id="CHEBI:15378"/>
        <dbReference type="ChEBI" id="CHEBI:33019"/>
        <dbReference type="ChEBI" id="CHEBI:37563"/>
        <dbReference type="ChEBI" id="CHEBI:58332"/>
        <dbReference type="ChEBI" id="CHEBI:58608"/>
        <dbReference type="EC" id="2.7.7.41"/>
    </reaction>
</comment>
<dbReference type="AlphaFoldDB" id="A0A3R9WQM0"/>
<evidence type="ECO:0000256" key="14">
    <source>
        <dbReference type="ARBA" id="ARBA00023098"/>
    </source>
</evidence>
<evidence type="ECO:0000256" key="1">
    <source>
        <dbReference type="ARBA" id="ARBA00001698"/>
    </source>
</evidence>
<evidence type="ECO:0000256" key="5">
    <source>
        <dbReference type="ARBA" id="ARBA00010185"/>
    </source>
</evidence>
<gene>
    <name evidence="20" type="ORF">HMF7854_09685</name>
</gene>
<feature type="transmembrane region" description="Helical" evidence="19">
    <location>
        <begin position="153"/>
        <end position="170"/>
    </location>
</feature>
<dbReference type="RefSeq" id="WP_126718910.1">
    <property type="nucleotide sequence ID" value="NZ_RWJF01000001.1"/>
</dbReference>
<keyword evidence="9" id="KW-0444">Lipid biosynthesis</keyword>
<evidence type="ECO:0000313" key="20">
    <source>
        <dbReference type="EMBL" id="RST31077.1"/>
    </source>
</evidence>
<evidence type="ECO:0000256" key="16">
    <source>
        <dbReference type="ARBA" id="ARBA00023209"/>
    </source>
</evidence>
<reference evidence="20 21" key="1">
    <citation type="submission" date="2018-12" db="EMBL/GenBank/DDBJ databases">
        <title>Sphingomonas sp. HMF7854 Genome sequencing and assembly.</title>
        <authorList>
            <person name="Cha I."/>
            <person name="Kang H."/>
            <person name="Kim H."/>
            <person name="Kang J."/>
            <person name="Joh K."/>
        </authorList>
    </citation>
    <scope>NUCLEOTIDE SEQUENCE [LARGE SCALE GENOMIC DNA]</scope>
    <source>
        <strain evidence="20 21">HMF7854</strain>
    </source>
</reference>
<keyword evidence="14" id="KW-0443">Lipid metabolism</keyword>
<dbReference type="UniPathway" id="UPA00557">
    <property type="reaction ID" value="UER00614"/>
</dbReference>
<dbReference type="Pfam" id="PF01148">
    <property type="entry name" value="CTP_transf_1"/>
    <property type="match status" value="1"/>
</dbReference>
<dbReference type="InterPro" id="IPR000374">
    <property type="entry name" value="PC_trans"/>
</dbReference>
<accession>A0A3R9WQM0</accession>
<feature type="transmembrane region" description="Helical" evidence="19">
    <location>
        <begin position="59"/>
        <end position="79"/>
    </location>
</feature>
<dbReference type="EMBL" id="RWJF01000001">
    <property type="protein sequence ID" value="RST31077.1"/>
    <property type="molecule type" value="Genomic_DNA"/>
</dbReference>
<evidence type="ECO:0000256" key="18">
    <source>
        <dbReference type="RuleBase" id="RU003938"/>
    </source>
</evidence>
<evidence type="ECO:0000256" key="8">
    <source>
        <dbReference type="ARBA" id="ARBA00022475"/>
    </source>
</evidence>
<feature type="transmembrane region" description="Helical" evidence="19">
    <location>
        <begin position="86"/>
        <end position="106"/>
    </location>
</feature>
<keyword evidence="17" id="KW-1208">Phospholipid metabolism</keyword>
<feature type="transmembrane region" description="Helical" evidence="19">
    <location>
        <begin position="199"/>
        <end position="216"/>
    </location>
</feature>
<dbReference type="EC" id="2.7.7.41" evidence="6 18"/>
<evidence type="ECO:0000256" key="17">
    <source>
        <dbReference type="ARBA" id="ARBA00023264"/>
    </source>
</evidence>
<keyword evidence="10 18" id="KW-0808">Transferase</keyword>
<evidence type="ECO:0000256" key="15">
    <source>
        <dbReference type="ARBA" id="ARBA00023136"/>
    </source>
</evidence>
<protein>
    <recommendedName>
        <fullName evidence="7 18">Phosphatidate cytidylyltransferase</fullName>
        <ecNumber evidence="6 18">2.7.7.41</ecNumber>
    </recommendedName>
</protein>
<evidence type="ECO:0000256" key="3">
    <source>
        <dbReference type="ARBA" id="ARBA00005119"/>
    </source>
</evidence>
<comment type="pathway">
    <text evidence="4">Lipid metabolism.</text>
</comment>
<evidence type="ECO:0000256" key="12">
    <source>
        <dbReference type="ARBA" id="ARBA00022695"/>
    </source>
</evidence>
<comment type="subcellular location">
    <subcellularLocation>
        <location evidence="2">Cell membrane</location>
        <topology evidence="2">Multi-pass membrane protein</topology>
    </subcellularLocation>
</comment>
<dbReference type="GO" id="GO:0004605">
    <property type="term" value="F:phosphatidate cytidylyltransferase activity"/>
    <property type="evidence" value="ECO:0007669"/>
    <property type="project" value="UniProtKB-EC"/>
</dbReference>
<feature type="transmembrane region" description="Helical" evidence="19">
    <location>
        <begin position="126"/>
        <end position="146"/>
    </location>
</feature>
<dbReference type="PANTHER" id="PTHR46382">
    <property type="entry name" value="PHOSPHATIDATE CYTIDYLYLTRANSFERASE"/>
    <property type="match status" value="1"/>
</dbReference>
<evidence type="ECO:0000256" key="2">
    <source>
        <dbReference type="ARBA" id="ARBA00004651"/>
    </source>
</evidence>
<keyword evidence="13 19" id="KW-1133">Transmembrane helix</keyword>
<comment type="similarity">
    <text evidence="5 18">Belongs to the CDS family.</text>
</comment>
<keyword evidence="11 18" id="KW-0812">Transmembrane</keyword>
<keyword evidence="15 19" id="KW-0472">Membrane</keyword>
<dbReference type="PANTHER" id="PTHR46382:SF1">
    <property type="entry name" value="PHOSPHATIDATE CYTIDYLYLTRANSFERASE"/>
    <property type="match status" value="1"/>
</dbReference>
<evidence type="ECO:0000313" key="21">
    <source>
        <dbReference type="Proteomes" id="UP000274661"/>
    </source>
</evidence>
<dbReference type="PROSITE" id="PS01315">
    <property type="entry name" value="CDS"/>
    <property type="match status" value="1"/>
</dbReference>
<keyword evidence="16" id="KW-0594">Phospholipid biosynthesis</keyword>
<evidence type="ECO:0000256" key="7">
    <source>
        <dbReference type="ARBA" id="ARBA00019373"/>
    </source>
</evidence>
<keyword evidence="8" id="KW-1003">Cell membrane</keyword>
<comment type="pathway">
    <text evidence="3 18">Phospholipid metabolism; CDP-diacylglycerol biosynthesis; CDP-diacylglycerol from sn-glycerol 3-phosphate: step 3/3.</text>
</comment>
<proteinExistence type="inferred from homology"/>
<evidence type="ECO:0000256" key="6">
    <source>
        <dbReference type="ARBA" id="ARBA00012487"/>
    </source>
</evidence>
<dbReference type="GO" id="GO:0016024">
    <property type="term" value="P:CDP-diacylglycerol biosynthetic process"/>
    <property type="evidence" value="ECO:0007669"/>
    <property type="project" value="UniProtKB-UniPathway"/>
</dbReference>